<sequence length="115" mass="12705">MDIIHSFTLPMHTPRTTSAPTPSPNDPRPHLERGPHEFPPQRGTPPQLSSTPKSPWKHIHTVQVPHTAPLQAPLPHSASHHTVWHNGKARAPHNTTSASAHKCNRADTTELHTHS</sequence>
<feature type="compositionally biased region" description="Basic residues" evidence="1">
    <location>
        <begin position="78"/>
        <end position="91"/>
    </location>
</feature>
<dbReference type="EMBL" id="JAHUTI010013916">
    <property type="protein sequence ID" value="MED6237134.1"/>
    <property type="molecule type" value="Genomic_DNA"/>
</dbReference>
<feature type="compositionally biased region" description="Basic and acidic residues" evidence="1">
    <location>
        <begin position="27"/>
        <end position="36"/>
    </location>
</feature>
<protein>
    <submittedName>
        <fullName evidence="2">Uncharacterized protein</fullName>
    </submittedName>
</protein>
<comment type="caution">
    <text evidence="2">The sequence shown here is derived from an EMBL/GenBank/DDBJ whole genome shotgun (WGS) entry which is preliminary data.</text>
</comment>
<feature type="compositionally biased region" description="Polar residues" evidence="1">
    <location>
        <begin position="44"/>
        <end position="53"/>
    </location>
</feature>
<evidence type="ECO:0000313" key="3">
    <source>
        <dbReference type="Proteomes" id="UP001345963"/>
    </source>
</evidence>
<proteinExistence type="predicted"/>
<feature type="compositionally biased region" description="Basic and acidic residues" evidence="1">
    <location>
        <begin position="104"/>
        <end position="115"/>
    </location>
</feature>
<feature type="region of interest" description="Disordered" evidence="1">
    <location>
        <begin position="1"/>
        <end position="115"/>
    </location>
</feature>
<dbReference type="Proteomes" id="UP001345963">
    <property type="component" value="Unassembled WGS sequence"/>
</dbReference>
<evidence type="ECO:0000256" key="1">
    <source>
        <dbReference type="SAM" id="MobiDB-lite"/>
    </source>
</evidence>
<gene>
    <name evidence="2" type="ORF">ATANTOWER_019475</name>
</gene>
<name>A0ABU7AHD8_9TELE</name>
<accession>A0ABU7AHD8</accession>
<organism evidence="2 3">
    <name type="scientific">Ataeniobius toweri</name>
    <dbReference type="NCBI Taxonomy" id="208326"/>
    <lineage>
        <taxon>Eukaryota</taxon>
        <taxon>Metazoa</taxon>
        <taxon>Chordata</taxon>
        <taxon>Craniata</taxon>
        <taxon>Vertebrata</taxon>
        <taxon>Euteleostomi</taxon>
        <taxon>Actinopterygii</taxon>
        <taxon>Neopterygii</taxon>
        <taxon>Teleostei</taxon>
        <taxon>Neoteleostei</taxon>
        <taxon>Acanthomorphata</taxon>
        <taxon>Ovalentaria</taxon>
        <taxon>Atherinomorphae</taxon>
        <taxon>Cyprinodontiformes</taxon>
        <taxon>Goodeidae</taxon>
        <taxon>Ataeniobius</taxon>
    </lineage>
</organism>
<reference evidence="2 3" key="1">
    <citation type="submission" date="2021-07" db="EMBL/GenBank/DDBJ databases">
        <authorList>
            <person name="Palmer J.M."/>
        </authorList>
    </citation>
    <scope>NUCLEOTIDE SEQUENCE [LARGE SCALE GENOMIC DNA]</scope>
    <source>
        <strain evidence="2 3">AT_MEX2019</strain>
        <tissue evidence="2">Muscle</tissue>
    </source>
</reference>
<evidence type="ECO:0000313" key="2">
    <source>
        <dbReference type="EMBL" id="MED6237134.1"/>
    </source>
</evidence>
<keyword evidence="3" id="KW-1185">Reference proteome</keyword>